<reference evidence="1 2" key="1">
    <citation type="submission" date="2017-09" db="EMBL/GenBank/DDBJ databases">
        <authorList>
            <person name="Ehlers B."/>
            <person name="Leendertz F.H."/>
        </authorList>
    </citation>
    <scope>NUCLEOTIDE SEQUENCE [LARGE SCALE GENOMIC DNA]</scope>
    <source>
        <strain evidence="1 2">CGMCC 1.10978</strain>
    </source>
</reference>
<keyword evidence="2" id="KW-1185">Reference proteome</keyword>
<gene>
    <name evidence="1" type="ORF">SAMN06296416_11520</name>
</gene>
<accession>A0A286DFW8</accession>
<dbReference type="Proteomes" id="UP000219374">
    <property type="component" value="Unassembled WGS sequence"/>
</dbReference>
<organism evidence="1 2">
    <name type="scientific">Pseudoxanthomonas wuyuanensis</name>
    <dbReference type="NCBI Taxonomy" id="1073196"/>
    <lineage>
        <taxon>Bacteria</taxon>
        <taxon>Pseudomonadati</taxon>
        <taxon>Pseudomonadota</taxon>
        <taxon>Gammaproteobacteria</taxon>
        <taxon>Lysobacterales</taxon>
        <taxon>Lysobacteraceae</taxon>
        <taxon>Pseudoxanthomonas</taxon>
    </lineage>
</organism>
<evidence type="ECO:0000313" key="2">
    <source>
        <dbReference type="Proteomes" id="UP000219374"/>
    </source>
</evidence>
<sequence>MSNITLGNNTPFMAQYVVLNGEQVIARIPGIQPGAQLLVPTNDTYQVIATTVINGNTYISAPIDVTGPTNFLAQVVQVPSQGTYEFNVVELPSTNPNQLQFQKTTIGPVTFTITQDGIPLQTVVVNDPFQIRTITIGRTFSIYAVINGITTATVVTTDPNATVVAITDTSMFESGHFTLVVS</sequence>
<dbReference type="AlphaFoldDB" id="A0A286DFW8"/>
<evidence type="ECO:0000313" key="1">
    <source>
        <dbReference type="EMBL" id="SOD57642.1"/>
    </source>
</evidence>
<dbReference type="RefSeq" id="WP_097123647.1">
    <property type="nucleotide sequence ID" value="NZ_OCND01000015.1"/>
</dbReference>
<proteinExistence type="predicted"/>
<dbReference type="EMBL" id="OCND01000015">
    <property type="protein sequence ID" value="SOD57642.1"/>
    <property type="molecule type" value="Genomic_DNA"/>
</dbReference>
<dbReference type="OrthoDB" id="7023308at2"/>
<protein>
    <submittedName>
        <fullName evidence="1">Uncharacterized protein</fullName>
    </submittedName>
</protein>
<name>A0A286DFW8_9GAMM</name>